<comment type="caution">
    <text evidence="1">The sequence shown here is derived from an EMBL/GenBank/DDBJ whole genome shotgun (WGS) entry which is preliminary data.</text>
</comment>
<proteinExistence type="predicted"/>
<sequence>MLLIRFLDAVCTLLRASYSAYSQSTQRPSVRFGLVSQSRVPVDRWC</sequence>
<name>A0A1B6NUL8_9ZZZZ</name>
<reference evidence="1" key="1">
    <citation type="submission" date="2013-11" db="EMBL/GenBank/DDBJ databases">
        <title>Microbial diversity, functional groups and degradation webs in Northern and Southern Mediterranean and Red Sea marine crude oil polluted sites.</title>
        <authorList>
            <person name="Daffonchio D."/>
            <person name="Mapelli F."/>
            <person name="Ferrer M."/>
            <person name="Richter M."/>
            <person name="Cherif A."/>
            <person name="Malkawi H.I."/>
            <person name="Yakimov M.M."/>
            <person name="Abdel-Fattah Y.R."/>
            <person name="Blaghen M."/>
            <person name="Golyshin P.N."/>
            <person name="Kalogerakis N."/>
            <person name="Boon N."/>
            <person name="Magagnini M."/>
            <person name="Fava F."/>
        </authorList>
    </citation>
    <scope>NUCLEOTIDE SEQUENCE</scope>
</reference>
<accession>A0A1B6NUL8</accession>
<protein>
    <submittedName>
        <fullName evidence="1">Uncharacterized protein</fullName>
    </submittedName>
</protein>
<dbReference type="AlphaFoldDB" id="A0A1B6NUL8"/>
<evidence type="ECO:0000313" key="1">
    <source>
        <dbReference type="EMBL" id="KTF07155.1"/>
    </source>
</evidence>
<organism evidence="1">
    <name type="scientific">marine sediment metagenome</name>
    <dbReference type="NCBI Taxonomy" id="412755"/>
    <lineage>
        <taxon>unclassified sequences</taxon>
        <taxon>metagenomes</taxon>
        <taxon>ecological metagenomes</taxon>
    </lineage>
</organism>
<gene>
    <name evidence="1" type="ORF">MGSAQ_001349</name>
</gene>
<dbReference type="EMBL" id="AYSL01000721">
    <property type="protein sequence ID" value="KTF07155.1"/>
    <property type="molecule type" value="Genomic_DNA"/>
</dbReference>